<dbReference type="Proteomes" id="UP000000524">
    <property type="component" value="Segment"/>
</dbReference>
<name>E0YPP1_9CAUD</name>
<gene>
    <name evidence="1" type="primary">117</name>
    <name evidence="1" type="ORF">LEBRON_117</name>
</gene>
<protein>
    <submittedName>
        <fullName evidence="1">Uncharacterized protein</fullName>
    </submittedName>
</protein>
<accession>E0YPP1</accession>
<proteinExistence type="predicted"/>
<sequence>MYGRGMSTETTTHDEKIQAVMDLLNTPTEPLHPDLLEYRFETDFFGPWVKHPFVYSPIFGEREHARLNALYEYKKTAYLEALAAKKWHTAVFLHERPWRLNAFLDIAEHLDDQEYWQLLSTIWTDSENIWQNRDEWREAFEADRADRHLIMSDEERDALAALPDTIPVYRGYQHDTAEDGMSWTVDKDRAKWFANRWNTPESEAWPRIAQGQVGKDKIIAYITSRGESEIIVFPEDVTNWLIRDA</sequence>
<dbReference type="RefSeq" id="YP_003857239.1">
    <property type="nucleotide sequence ID" value="NC_014461.1"/>
</dbReference>
<organism evidence="1 2">
    <name type="scientific">Mycobacterium phage LeBron</name>
    <dbReference type="NCBI Taxonomy" id="2919553"/>
    <lineage>
        <taxon>Viruses</taxon>
        <taxon>Duplodnaviria</taxon>
        <taxon>Heunggongvirae</taxon>
        <taxon>Uroviricota</taxon>
        <taxon>Caudoviricetes</taxon>
        <taxon>Vilmaviridae</taxon>
        <taxon>Lclasvirinae</taxon>
        <taxon>Bronvirus</taxon>
        <taxon>Bronvirus bron</taxon>
        <taxon>Mycobacterium virus Bron</taxon>
    </lineage>
</organism>
<dbReference type="KEGG" id="vg:9711719"/>
<evidence type="ECO:0000313" key="2">
    <source>
        <dbReference type="Proteomes" id="UP000000524"/>
    </source>
</evidence>
<keyword evidence="2" id="KW-1185">Reference proteome</keyword>
<evidence type="ECO:0000313" key="1">
    <source>
        <dbReference type="EMBL" id="ADL71070.1"/>
    </source>
</evidence>
<dbReference type="GeneID" id="9711719"/>
<reference evidence="1 2" key="1">
    <citation type="journal article" date="2011" name="PLoS ONE">
        <title>Expanding the diversity of mycobacteriophages: insights into genome architecture and evolution.</title>
        <authorList>
            <person name="Pope W.H."/>
            <person name="Jacobs-Sera D."/>
            <person name="Russell D.A."/>
            <person name="Peebles C.L."/>
            <person name="Al-Atrache Z."/>
            <person name="Alcoser T.A."/>
            <person name="Alexander L.M."/>
            <person name="Alfano M.B."/>
            <person name="Alford S.T."/>
            <person name="Amy N.E."/>
            <person name="Anderson M.D."/>
            <person name="Anderson A.G."/>
            <person name="Ang A.A."/>
            <person name="Ares M.Jr."/>
            <person name="Barber A.J."/>
            <person name="Barker L.P."/>
            <person name="Barrett J.M."/>
            <person name="Barshop W.D."/>
            <person name="Bauerle C.M."/>
            <person name="Bayles I.M."/>
            <person name="Belfield K.L."/>
            <person name="Best A.A."/>
            <person name="Borjon A.Jr."/>
            <person name="Bowman C.A."/>
            <person name="Boyer C.A."/>
            <person name="Bradley K.W."/>
            <person name="Bradley V.A."/>
            <person name="Broadway L.N."/>
            <person name="Budwal K."/>
            <person name="Busby K.N."/>
            <person name="Campbell I.W."/>
            <person name="Campbell A.M."/>
            <person name="Carey A."/>
            <person name="Caruso S.M."/>
            <person name="Chew R.D."/>
            <person name="Cockburn C.L."/>
            <person name="Cohen L.B."/>
            <person name="Corajod J.M."/>
            <person name="Cresawn S.G."/>
            <person name="Davis K.R."/>
            <person name="Deng L."/>
            <person name="Denver D.R."/>
            <person name="Dixon B.R."/>
            <person name="Ekram S."/>
            <person name="Elgin S.C."/>
            <person name="Engelsen A.E."/>
            <person name="English B.E."/>
            <person name="Erb M.L."/>
            <person name="Estrada C."/>
            <person name="Filliger L.Z."/>
            <person name="Findley A.M."/>
            <person name="Forbes L."/>
            <person name="Forsyth M.H."/>
            <person name="Fox T.M."/>
            <person name="Fritz M.J."/>
            <person name="Garcia R."/>
            <person name="George Z.D."/>
            <person name="Georges A.E."/>
            <person name="Gissendanner C.R."/>
            <person name="Goff S."/>
            <person name="Goldstein R."/>
            <person name="Gordon K.C."/>
            <person name="Green R.D."/>
            <person name="Guerra S.L."/>
            <person name="Guiney-Olsen K.R."/>
            <person name="Guiza B.G."/>
            <person name="Haghighat L."/>
            <person name="Hagopian G.V."/>
            <person name="Harmon C.J."/>
            <person name="Harmson J.S."/>
            <person name="Hartzog G.A."/>
            <person name="Harvey S.E."/>
            <person name="He S."/>
            <person name="He K.J."/>
            <person name="Healy K.E."/>
            <person name="Higinbotham E.R."/>
            <person name="Hildebrandt E.N."/>
            <person name="Ho J.H."/>
            <person name="Hogan G.M."/>
            <person name="Hohenstein V.G."/>
            <person name="Holz N.A."/>
            <person name="Huang V.J."/>
            <person name="Hufford E.L."/>
            <person name="Hynes P.M."/>
            <person name="Jackson A.S."/>
            <person name="Jansen E.C."/>
            <person name="Jarvik J."/>
            <person name="Jasinto P.G."/>
            <person name="Jordan T.C."/>
            <person name="Kasza T."/>
            <person name="Katelyn M.A."/>
            <person name="Kelsey J.S."/>
            <person name="Kerrigan L.A."/>
            <person name="Khaw D."/>
            <person name="Kim J."/>
            <person name="Knutter J.Z."/>
            <person name="Ko C.C."/>
            <person name="Larkin G.V."/>
            <person name="Laroche J.R."/>
            <person name="Latif A."/>
            <person name="Leuba K.D."/>
            <person name="Leuba S.I."/>
            <person name="Lewis L.O."/>
            <person name="Loesser-Casey K.E."/>
            <person name="Long C.A."/>
            <person name="Lopez A.J."/>
            <person name="Lowery N."/>
            <person name="Lu T.Q."/>
            <person name="Mac V."/>
            <person name="Masters I.R."/>
            <person name="McCloud J.J."/>
            <person name="McDonough M.J."/>
            <person name="Medenbach A.J."/>
            <person name="Menon A."/>
            <person name="Miller R."/>
            <person name="Morgan B.K."/>
            <person name="Ng P.C."/>
            <person name="Nguyen E."/>
            <person name="Nguyen K.T."/>
            <person name="Nguyen E.T."/>
            <person name="Nicholson K.M."/>
            <person name="Parnell L.A."/>
            <person name="Peirce C.E."/>
            <person name="Perz A.M."/>
            <person name="Peterson L.J."/>
            <person name="Pferdehirt R.E."/>
            <person name="Philip S.V."/>
            <person name="Pogliano K."/>
            <person name="Pogliano J."/>
            <person name="Polley T."/>
            <person name="Puopolo E.J."/>
            <person name="Rabinowitz H.S."/>
            <person name="Resiss M.J."/>
            <person name="Rhyan C.N."/>
            <person name="Robinson Y.M."/>
            <person name="Rodriguez L.L."/>
            <person name="Rose A.C."/>
            <person name="Rubin J.D."/>
            <person name="Ruby J.A."/>
            <person name="Saha M.S."/>
            <person name="Sandoz J.W."/>
            <person name="Savitskaya J."/>
            <person name="Schipper D.J."/>
            <person name="Schnitzler C.E."/>
            <person name="Schott A.R."/>
            <person name="Segal J.B."/>
            <person name="Shaffer C.D."/>
            <person name="Sheldon K.E."/>
            <person name="Shepard E.M."/>
            <person name="Shepardson J.W."/>
            <person name="Shroff M.K."/>
            <person name="Simmons J.M."/>
            <person name="Simms E.F."/>
            <person name="Simpson B.M."/>
            <person name="Sinclair K.M."/>
            <person name="Sjoholm R.L."/>
            <person name="Slette I.J."/>
            <person name="Spaulding B.C."/>
            <person name="Straub C.L."/>
            <person name="Stukey J."/>
            <person name="Sughrue T."/>
            <person name="Tang T.Y."/>
            <person name="Tatyana L.M."/>
            <person name="Taylor S.B."/>
            <person name="Taylor B.J."/>
            <person name="Temple L.M."/>
            <person name="Thompson J.V."/>
            <person name="Tokarz M.P."/>
            <person name="Trapani S.E."/>
            <person name="Troum A.P."/>
            <person name="Tsay J."/>
            <person name="Tubbs A.T."/>
            <person name="Walton J.M."/>
            <person name="Wang D.H."/>
            <person name="Wang H."/>
            <person name="Warner J.R."/>
            <person name="Weisser E.G."/>
            <person name="Wendler S.C."/>
            <person name="Weston-Hafer K.A."/>
            <person name="Whelan H.M."/>
            <person name="Williamson K.E."/>
            <person name="Willis A.N."/>
            <person name="Wirtshafter H.S."/>
            <person name="Wong T.W."/>
            <person name="Wu P."/>
            <person name="Yang Y."/>
            <person name="Yee B.C."/>
            <person name="Zaidins D.A."/>
            <person name="Zhang B."/>
            <person name="Zuniga M.Y."/>
            <person name="Hendrix R.W."/>
            <person name="Hatfull G.F."/>
        </authorList>
    </citation>
    <scope>NUCLEOTIDE SEQUENCE [LARGE SCALE GENOMIC DNA]</scope>
</reference>
<dbReference type="EMBL" id="HM152763">
    <property type="protein sequence ID" value="ADL71070.1"/>
    <property type="molecule type" value="Genomic_DNA"/>
</dbReference>